<accession>A0A0A9GHQ9</accession>
<name>A0A0A9GHQ9_ARUDO</name>
<reference evidence="1" key="1">
    <citation type="submission" date="2014-09" db="EMBL/GenBank/DDBJ databases">
        <authorList>
            <person name="Magalhaes I.L.F."/>
            <person name="Oliveira U."/>
            <person name="Santos F.R."/>
            <person name="Vidigal T.H.D.A."/>
            <person name="Brescovit A.D."/>
            <person name="Santos A.J."/>
        </authorList>
    </citation>
    <scope>NUCLEOTIDE SEQUENCE</scope>
    <source>
        <tissue evidence="1">Shoot tissue taken approximately 20 cm above the soil surface</tissue>
    </source>
</reference>
<protein>
    <submittedName>
        <fullName evidence="1">Uncharacterized protein</fullName>
    </submittedName>
</protein>
<organism evidence="1">
    <name type="scientific">Arundo donax</name>
    <name type="common">Giant reed</name>
    <name type="synonym">Donax arundinaceus</name>
    <dbReference type="NCBI Taxonomy" id="35708"/>
    <lineage>
        <taxon>Eukaryota</taxon>
        <taxon>Viridiplantae</taxon>
        <taxon>Streptophyta</taxon>
        <taxon>Embryophyta</taxon>
        <taxon>Tracheophyta</taxon>
        <taxon>Spermatophyta</taxon>
        <taxon>Magnoliopsida</taxon>
        <taxon>Liliopsida</taxon>
        <taxon>Poales</taxon>
        <taxon>Poaceae</taxon>
        <taxon>PACMAD clade</taxon>
        <taxon>Arundinoideae</taxon>
        <taxon>Arundineae</taxon>
        <taxon>Arundo</taxon>
    </lineage>
</organism>
<reference evidence="1" key="2">
    <citation type="journal article" date="2015" name="Data Brief">
        <title>Shoot transcriptome of the giant reed, Arundo donax.</title>
        <authorList>
            <person name="Barrero R.A."/>
            <person name="Guerrero F.D."/>
            <person name="Moolhuijzen P."/>
            <person name="Goolsby J.A."/>
            <person name="Tidwell J."/>
            <person name="Bellgard S.E."/>
            <person name="Bellgard M.I."/>
        </authorList>
    </citation>
    <scope>NUCLEOTIDE SEQUENCE</scope>
    <source>
        <tissue evidence="1">Shoot tissue taken approximately 20 cm above the soil surface</tissue>
    </source>
</reference>
<dbReference type="AlphaFoldDB" id="A0A0A9GHQ9"/>
<evidence type="ECO:0000313" key="1">
    <source>
        <dbReference type="EMBL" id="JAE22076.1"/>
    </source>
</evidence>
<dbReference type="EMBL" id="GBRH01175820">
    <property type="protein sequence ID" value="JAE22076.1"/>
    <property type="molecule type" value="Transcribed_RNA"/>
</dbReference>
<proteinExistence type="predicted"/>
<sequence>MIFEILWYTPQQLLLLAVQMFRSGLVGFKLHGSLSHYYYHICEACPEKMSLSNDSFFLSTCNRKVVKIKCYSF</sequence>